<dbReference type="Proteomes" id="UP000256970">
    <property type="component" value="Unassembled WGS sequence"/>
</dbReference>
<evidence type="ECO:0000313" key="2">
    <source>
        <dbReference type="Proteomes" id="UP000256970"/>
    </source>
</evidence>
<dbReference type="AlphaFoldDB" id="A0A383VFL9"/>
<gene>
    <name evidence="1" type="ORF">BQ4739_LOCUS4136</name>
</gene>
<evidence type="ECO:0000313" key="1">
    <source>
        <dbReference type="EMBL" id="SZX63579.1"/>
    </source>
</evidence>
<protein>
    <recommendedName>
        <fullName evidence="3">BTB domain-containing protein</fullName>
    </recommendedName>
</protein>
<keyword evidence="2" id="KW-1185">Reference proteome</keyword>
<name>A0A383VFL9_TETOB</name>
<accession>A0A383VFL9</accession>
<reference evidence="1 2" key="1">
    <citation type="submission" date="2016-10" db="EMBL/GenBank/DDBJ databases">
        <authorList>
            <person name="Cai Z."/>
        </authorList>
    </citation>
    <scope>NUCLEOTIDE SEQUENCE [LARGE SCALE GENOMIC DNA]</scope>
</reference>
<dbReference type="EMBL" id="FNXT01000333">
    <property type="protein sequence ID" value="SZX63579.1"/>
    <property type="molecule type" value="Genomic_DNA"/>
</dbReference>
<sequence length="107" mass="11879">MEADQAPGWITVRADRYEAVVSVARVMEYPSSYLATLVQLELAQGSPDPAVRLDCNADEAREIVAVLRQGTRYEPPTHNMRLVRSLRHTLDFMGLPTPPSPAAVSMR</sequence>
<evidence type="ECO:0008006" key="3">
    <source>
        <dbReference type="Google" id="ProtNLM"/>
    </source>
</evidence>
<proteinExistence type="predicted"/>
<organism evidence="1 2">
    <name type="scientific">Tetradesmus obliquus</name>
    <name type="common">Green alga</name>
    <name type="synonym">Acutodesmus obliquus</name>
    <dbReference type="NCBI Taxonomy" id="3088"/>
    <lineage>
        <taxon>Eukaryota</taxon>
        <taxon>Viridiplantae</taxon>
        <taxon>Chlorophyta</taxon>
        <taxon>core chlorophytes</taxon>
        <taxon>Chlorophyceae</taxon>
        <taxon>CS clade</taxon>
        <taxon>Sphaeropleales</taxon>
        <taxon>Scenedesmaceae</taxon>
        <taxon>Tetradesmus</taxon>
    </lineage>
</organism>